<dbReference type="Proteomes" id="UP000604117">
    <property type="component" value="Unassembled WGS sequence"/>
</dbReference>
<dbReference type="PANTHER" id="PTHR37292">
    <property type="entry name" value="VNG6097C"/>
    <property type="match status" value="1"/>
</dbReference>
<dbReference type="Pfam" id="PF03235">
    <property type="entry name" value="GmrSD_N"/>
    <property type="match status" value="1"/>
</dbReference>
<proteinExistence type="predicted"/>
<dbReference type="EMBL" id="BONE01000002">
    <property type="protein sequence ID" value="GIF70969.1"/>
    <property type="molecule type" value="Genomic_DNA"/>
</dbReference>
<evidence type="ECO:0000313" key="3">
    <source>
        <dbReference type="Proteomes" id="UP000604117"/>
    </source>
</evidence>
<organism evidence="2 3">
    <name type="scientific">Asanoa siamensis</name>
    <dbReference type="NCBI Taxonomy" id="926357"/>
    <lineage>
        <taxon>Bacteria</taxon>
        <taxon>Bacillati</taxon>
        <taxon>Actinomycetota</taxon>
        <taxon>Actinomycetes</taxon>
        <taxon>Micromonosporales</taxon>
        <taxon>Micromonosporaceae</taxon>
        <taxon>Asanoa</taxon>
    </lineage>
</organism>
<evidence type="ECO:0000313" key="2">
    <source>
        <dbReference type="EMBL" id="GIF70969.1"/>
    </source>
</evidence>
<evidence type="ECO:0000259" key="1">
    <source>
        <dbReference type="Pfam" id="PF03235"/>
    </source>
</evidence>
<keyword evidence="3" id="KW-1185">Reference proteome</keyword>
<protein>
    <recommendedName>
        <fullName evidence="1">GmrSD restriction endonucleases N-terminal domain-containing protein</fullName>
    </recommendedName>
</protein>
<sequence>MSELTSYPIRKILDQVYAGQIRIPAFQRGFVWDAAHVAHFLDSIYKGYPFGSLLLWLTQERLTSERDLGPFELPNPHEKYPTSYVLDGQQRVTSLFVSFQTEFEAPKDPSWRSVYFDLSAPDTAQQSQFVALKPSEVDPDAHFPLSSLFDSVAYRKASSRFIGEREIRAVDKLHSVFKEAQIPIQTMETEDRATVAIVFERINRMGVALTTLELLSAWTWSEQFDLRNELETLQEELEDFAFGDIGADPNLVLRCCAAILKSDPSIDVLMKLDGDDVRDNFDRVQNGIKGAVEFLQKQLHVATLRTLPYPLLLVPLSVYFAVPGNSLRVTPEHEVRTLKRWFWRSCFAERYSGQTVRAARADIHEMALLRDGIPNVLGDFTANVSPIFFLYNDFRPATAKTATFVNLLAQLGPRSFISGNRVDLEKVLQAYNRAEFHHMYPKAYVQKNAEQWRSNFVNSLANFCFLSRADNNKIRAQSPQDYRKLMPSSESSVRTILATAAAGEWLFTAGFDDFVGTRAVTLTKIAKTLIEKGYVDVGDVTSAISATIAKREAWDPRYAVRQRLRRNTEQQTLIDAPGDQPRLL</sequence>
<dbReference type="InterPro" id="IPR004919">
    <property type="entry name" value="GmrSD_N"/>
</dbReference>
<feature type="domain" description="GmrSD restriction endonucleases N-terminal" evidence="1">
    <location>
        <begin position="10"/>
        <end position="218"/>
    </location>
</feature>
<name>A0ABQ4CI63_9ACTN</name>
<comment type="caution">
    <text evidence="2">The sequence shown here is derived from an EMBL/GenBank/DDBJ whole genome shotgun (WGS) entry which is preliminary data.</text>
</comment>
<accession>A0ABQ4CI63</accession>
<reference evidence="2 3" key="1">
    <citation type="submission" date="2021-01" db="EMBL/GenBank/DDBJ databases">
        <title>Whole genome shotgun sequence of Asanoa siamensis NBRC 107932.</title>
        <authorList>
            <person name="Komaki H."/>
            <person name="Tamura T."/>
        </authorList>
    </citation>
    <scope>NUCLEOTIDE SEQUENCE [LARGE SCALE GENOMIC DNA]</scope>
    <source>
        <strain evidence="2 3">NBRC 107932</strain>
    </source>
</reference>
<gene>
    <name evidence="2" type="ORF">Asi02nite_04870</name>
</gene>
<dbReference type="RefSeq" id="WP_203710448.1">
    <property type="nucleotide sequence ID" value="NZ_BONE01000002.1"/>
</dbReference>
<dbReference type="PANTHER" id="PTHR37292:SF2">
    <property type="entry name" value="DUF262 DOMAIN-CONTAINING PROTEIN"/>
    <property type="match status" value="1"/>
</dbReference>